<keyword evidence="2" id="KW-1185">Reference proteome</keyword>
<dbReference type="Ensembl" id="ENSANIT00000001164.1">
    <property type="protein sequence ID" value="ENSANIP00000001134.1"/>
    <property type="gene ID" value="ENSANIG00000000845.1"/>
</dbReference>
<proteinExistence type="predicted"/>
<reference evidence="1" key="2">
    <citation type="submission" date="2025-09" db="UniProtKB">
        <authorList>
            <consortium name="Ensembl"/>
        </authorList>
    </citation>
    <scope>IDENTIFICATION</scope>
</reference>
<sequence>MQASSPHSLSRGERTPCILYTFASPGNRGCELQDIGSSSAATSVRGRSRGRGSIAKAAVCPRAFPTSIAPVAGEEERAQPGRSLCSWRTSLKENERC</sequence>
<name>A0A8B9M715_9AVES</name>
<reference evidence="1" key="1">
    <citation type="submission" date="2025-08" db="UniProtKB">
        <authorList>
            <consortium name="Ensembl"/>
        </authorList>
    </citation>
    <scope>IDENTIFICATION</scope>
</reference>
<dbReference type="Proteomes" id="UP000694541">
    <property type="component" value="Unplaced"/>
</dbReference>
<dbReference type="AlphaFoldDB" id="A0A8B9M715"/>
<organism evidence="1 2">
    <name type="scientific">Accipiter nisus</name>
    <name type="common">Eurasian sparrowhawk</name>
    <dbReference type="NCBI Taxonomy" id="211598"/>
    <lineage>
        <taxon>Eukaryota</taxon>
        <taxon>Metazoa</taxon>
        <taxon>Chordata</taxon>
        <taxon>Craniata</taxon>
        <taxon>Vertebrata</taxon>
        <taxon>Euteleostomi</taxon>
        <taxon>Archelosauria</taxon>
        <taxon>Archosauria</taxon>
        <taxon>Dinosauria</taxon>
        <taxon>Saurischia</taxon>
        <taxon>Theropoda</taxon>
        <taxon>Coelurosauria</taxon>
        <taxon>Aves</taxon>
        <taxon>Neognathae</taxon>
        <taxon>Neoaves</taxon>
        <taxon>Telluraves</taxon>
        <taxon>Accipitrimorphae</taxon>
        <taxon>Accipitriformes</taxon>
        <taxon>Accipitridae</taxon>
        <taxon>Accipitrinae</taxon>
        <taxon>Accipiter</taxon>
    </lineage>
</organism>
<evidence type="ECO:0000313" key="1">
    <source>
        <dbReference type="Ensembl" id="ENSANIP00000001134.1"/>
    </source>
</evidence>
<accession>A0A8B9M715</accession>
<evidence type="ECO:0000313" key="2">
    <source>
        <dbReference type="Proteomes" id="UP000694541"/>
    </source>
</evidence>
<protein>
    <submittedName>
        <fullName evidence="1">Uncharacterized protein</fullName>
    </submittedName>
</protein>